<proteinExistence type="inferred from homology"/>
<feature type="transmembrane region" description="Helical" evidence="7">
    <location>
        <begin position="88"/>
        <end position="111"/>
    </location>
</feature>
<feature type="compositionally biased region" description="Polar residues" evidence="6">
    <location>
        <begin position="307"/>
        <end position="326"/>
    </location>
</feature>
<sequence>MPFPAPEWTLIVVAAAVVAARVYLRIKIQKRKLLSSDVLMVLAWVSAVATSSFDIKFAQMGALDHKVLTTLQGYDGTSEQVVFLLKMFWASTIPFFTTFYLCKAALLAVYLQVFPKFMVKRRILLWATVGYCAVAYVASMLTLFCVCLPIQRNWTLDEEEACPASTTALVFQVGWALHFFGDLLIFGLPWFIVPGLQMKWKLKVGVYCTFLLGLINIIFCLVRFITIQTSQVNSRLPLSLVELWTALDYNIGLVIACLPSLRPYFRGRHGSDYPYNSNSYSKSAKSRPGVAGEGGFKMISEPYGPNATRSTASRDPNALPQFSSTHSNDDESWDQGKKSNGSDIELVQIGAVVR</sequence>
<keyword evidence="4 7" id="KW-0472">Membrane</keyword>
<keyword evidence="3 7" id="KW-1133">Transmembrane helix</keyword>
<evidence type="ECO:0000313" key="10">
    <source>
        <dbReference type="Proteomes" id="UP000777438"/>
    </source>
</evidence>
<evidence type="ECO:0000256" key="3">
    <source>
        <dbReference type="ARBA" id="ARBA00022989"/>
    </source>
</evidence>
<dbReference type="EMBL" id="JAGPYM010000025">
    <property type="protein sequence ID" value="KAH6880690.1"/>
    <property type="molecule type" value="Genomic_DNA"/>
</dbReference>
<keyword evidence="2 7" id="KW-0812">Transmembrane</keyword>
<feature type="transmembrane region" description="Helical" evidence="7">
    <location>
        <begin position="171"/>
        <end position="192"/>
    </location>
</feature>
<feature type="region of interest" description="Disordered" evidence="6">
    <location>
        <begin position="305"/>
        <end position="344"/>
    </location>
</feature>
<dbReference type="InterPro" id="IPR052337">
    <property type="entry name" value="SAT4-like"/>
</dbReference>
<comment type="caution">
    <text evidence="9">The sequence shown here is derived from an EMBL/GenBank/DDBJ whole genome shotgun (WGS) entry which is preliminary data.</text>
</comment>
<feature type="transmembrane region" description="Helical" evidence="7">
    <location>
        <begin position="6"/>
        <end position="24"/>
    </location>
</feature>
<evidence type="ECO:0000256" key="1">
    <source>
        <dbReference type="ARBA" id="ARBA00004141"/>
    </source>
</evidence>
<evidence type="ECO:0000256" key="6">
    <source>
        <dbReference type="SAM" id="MobiDB-lite"/>
    </source>
</evidence>
<evidence type="ECO:0000256" key="7">
    <source>
        <dbReference type="SAM" id="Phobius"/>
    </source>
</evidence>
<feature type="transmembrane region" description="Helical" evidence="7">
    <location>
        <begin position="123"/>
        <end position="151"/>
    </location>
</feature>
<name>A0A9P9ALA4_9HYPO</name>
<dbReference type="PANTHER" id="PTHR33048">
    <property type="entry name" value="PTH11-LIKE INTEGRAL MEMBRANE PROTEIN (AFU_ORTHOLOGUE AFUA_5G11245)"/>
    <property type="match status" value="1"/>
</dbReference>
<dbReference type="PANTHER" id="PTHR33048:SF92">
    <property type="entry name" value="INTEGRAL MEMBRANE PROTEIN"/>
    <property type="match status" value="1"/>
</dbReference>
<gene>
    <name evidence="9" type="ORF">B0T10DRAFT_540223</name>
</gene>
<organism evidence="9 10">
    <name type="scientific">Thelonectria olida</name>
    <dbReference type="NCBI Taxonomy" id="1576542"/>
    <lineage>
        <taxon>Eukaryota</taxon>
        <taxon>Fungi</taxon>
        <taxon>Dikarya</taxon>
        <taxon>Ascomycota</taxon>
        <taxon>Pezizomycotina</taxon>
        <taxon>Sordariomycetes</taxon>
        <taxon>Hypocreomycetidae</taxon>
        <taxon>Hypocreales</taxon>
        <taxon>Nectriaceae</taxon>
        <taxon>Thelonectria</taxon>
    </lineage>
</organism>
<dbReference type="Proteomes" id="UP000777438">
    <property type="component" value="Unassembled WGS sequence"/>
</dbReference>
<evidence type="ECO:0000256" key="4">
    <source>
        <dbReference type="ARBA" id="ARBA00023136"/>
    </source>
</evidence>
<dbReference type="GO" id="GO:0016020">
    <property type="term" value="C:membrane"/>
    <property type="evidence" value="ECO:0007669"/>
    <property type="project" value="UniProtKB-SubCell"/>
</dbReference>
<evidence type="ECO:0000313" key="9">
    <source>
        <dbReference type="EMBL" id="KAH6880690.1"/>
    </source>
</evidence>
<protein>
    <recommendedName>
        <fullName evidence="8">Rhodopsin domain-containing protein</fullName>
    </recommendedName>
</protein>
<comment type="subcellular location">
    <subcellularLocation>
        <location evidence="1">Membrane</location>
        <topology evidence="1">Multi-pass membrane protein</topology>
    </subcellularLocation>
</comment>
<feature type="transmembrane region" description="Helical" evidence="7">
    <location>
        <begin position="36"/>
        <end position="53"/>
    </location>
</feature>
<keyword evidence="10" id="KW-1185">Reference proteome</keyword>
<comment type="similarity">
    <text evidence="5">Belongs to the SAT4 family.</text>
</comment>
<dbReference type="InterPro" id="IPR049326">
    <property type="entry name" value="Rhodopsin_dom_fungi"/>
</dbReference>
<reference evidence="9 10" key="1">
    <citation type="journal article" date="2021" name="Nat. Commun.">
        <title>Genetic determinants of endophytism in the Arabidopsis root mycobiome.</title>
        <authorList>
            <person name="Mesny F."/>
            <person name="Miyauchi S."/>
            <person name="Thiergart T."/>
            <person name="Pickel B."/>
            <person name="Atanasova L."/>
            <person name="Karlsson M."/>
            <person name="Huettel B."/>
            <person name="Barry K.W."/>
            <person name="Haridas S."/>
            <person name="Chen C."/>
            <person name="Bauer D."/>
            <person name="Andreopoulos W."/>
            <person name="Pangilinan J."/>
            <person name="LaButti K."/>
            <person name="Riley R."/>
            <person name="Lipzen A."/>
            <person name="Clum A."/>
            <person name="Drula E."/>
            <person name="Henrissat B."/>
            <person name="Kohler A."/>
            <person name="Grigoriev I.V."/>
            <person name="Martin F.M."/>
            <person name="Hacquard S."/>
        </authorList>
    </citation>
    <scope>NUCLEOTIDE SEQUENCE [LARGE SCALE GENOMIC DNA]</scope>
    <source>
        <strain evidence="9 10">MPI-CAGE-CH-0241</strain>
    </source>
</reference>
<evidence type="ECO:0000259" key="8">
    <source>
        <dbReference type="Pfam" id="PF20684"/>
    </source>
</evidence>
<evidence type="ECO:0000256" key="5">
    <source>
        <dbReference type="ARBA" id="ARBA00038359"/>
    </source>
</evidence>
<dbReference type="Pfam" id="PF20684">
    <property type="entry name" value="Fung_rhodopsin"/>
    <property type="match status" value="1"/>
</dbReference>
<feature type="domain" description="Rhodopsin" evidence="8">
    <location>
        <begin position="20"/>
        <end position="266"/>
    </location>
</feature>
<feature type="transmembrane region" description="Helical" evidence="7">
    <location>
        <begin position="204"/>
        <end position="226"/>
    </location>
</feature>
<accession>A0A9P9ALA4</accession>
<dbReference type="AlphaFoldDB" id="A0A9P9ALA4"/>
<evidence type="ECO:0000256" key="2">
    <source>
        <dbReference type="ARBA" id="ARBA00022692"/>
    </source>
</evidence>
<dbReference type="OrthoDB" id="444631at2759"/>